<sequence length="119" mass="13455">MMINSQWNGLPVASLGSSSLRAHARTHSGETAGDRLMTQIQLRIPPQYADNPILSQLVNYGVEFNIRAALLSKHSEESGWFDLALLGQAEQIQQALEYLRCCNIDIWFLDMAQDSWDYL</sequence>
<evidence type="ECO:0000313" key="2">
    <source>
        <dbReference type="EMBL" id="MCM1982085.1"/>
    </source>
</evidence>
<organism evidence="2 3">
    <name type="scientific">Lyngbya confervoides BDU141951</name>
    <dbReference type="NCBI Taxonomy" id="1574623"/>
    <lineage>
        <taxon>Bacteria</taxon>
        <taxon>Bacillati</taxon>
        <taxon>Cyanobacteriota</taxon>
        <taxon>Cyanophyceae</taxon>
        <taxon>Oscillatoriophycideae</taxon>
        <taxon>Oscillatoriales</taxon>
        <taxon>Microcoleaceae</taxon>
        <taxon>Lyngbya</taxon>
    </lineage>
</organism>
<feature type="domain" description="NIL" evidence="1">
    <location>
        <begin position="37"/>
        <end position="109"/>
    </location>
</feature>
<dbReference type="InterPro" id="IPR045865">
    <property type="entry name" value="ACT-like_dom_sf"/>
</dbReference>
<dbReference type="SUPFAM" id="SSF55021">
    <property type="entry name" value="ACT-like"/>
    <property type="match status" value="1"/>
</dbReference>
<dbReference type="Proteomes" id="UP000031561">
    <property type="component" value="Unassembled WGS sequence"/>
</dbReference>
<dbReference type="RefSeq" id="WP_166280529.1">
    <property type="nucleotide sequence ID" value="NZ_JTHE03000028.1"/>
</dbReference>
<comment type="caution">
    <text evidence="2">The sequence shown here is derived from an EMBL/GenBank/DDBJ whole genome shotgun (WGS) entry which is preliminary data.</text>
</comment>
<keyword evidence="3" id="KW-1185">Reference proteome</keyword>
<dbReference type="EMBL" id="JTHE03000028">
    <property type="protein sequence ID" value="MCM1982085.1"/>
    <property type="molecule type" value="Genomic_DNA"/>
</dbReference>
<accession>A0ABD4T0F3</accession>
<dbReference type="InterPro" id="IPR018449">
    <property type="entry name" value="NIL_domain"/>
</dbReference>
<dbReference type="Pfam" id="PF09383">
    <property type="entry name" value="NIL"/>
    <property type="match status" value="1"/>
</dbReference>
<reference evidence="2 3" key="1">
    <citation type="journal article" date="2015" name="Genome Announc.">
        <title>Draft Genome Sequence of Filamentous Marine Cyanobacterium Lyngbya confervoides Strain BDU141951.</title>
        <authorList>
            <person name="Chandrababunaidu M.M."/>
            <person name="Sen D."/>
            <person name="Tripathy S."/>
        </authorList>
    </citation>
    <scope>NUCLEOTIDE SEQUENCE [LARGE SCALE GENOMIC DNA]</scope>
    <source>
        <strain evidence="2 3">BDU141951</strain>
    </source>
</reference>
<evidence type="ECO:0000259" key="1">
    <source>
        <dbReference type="SMART" id="SM00930"/>
    </source>
</evidence>
<gene>
    <name evidence="2" type="ORF">QQ91_0004460</name>
</gene>
<dbReference type="SMART" id="SM00930">
    <property type="entry name" value="NIL"/>
    <property type="match status" value="1"/>
</dbReference>
<dbReference type="Gene3D" id="3.30.70.260">
    <property type="match status" value="1"/>
</dbReference>
<dbReference type="AlphaFoldDB" id="A0ABD4T0F3"/>
<protein>
    <submittedName>
        <fullName evidence="2">NIL domain-containing protein</fullName>
    </submittedName>
</protein>
<name>A0ABD4T0F3_9CYAN</name>
<proteinExistence type="predicted"/>
<evidence type="ECO:0000313" key="3">
    <source>
        <dbReference type="Proteomes" id="UP000031561"/>
    </source>
</evidence>